<evidence type="ECO:0000313" key="5">
    <source>
        <dbReference type="Proteomes" id="UP000815325"/>
    </source>
</evidence>
<reference evidence="4" key="1">
    <citation type="submission" date="2017-08" db="EMBL/GenBank/DDBJ databases">
        <authorList>
            <person name="Polle J.E."/>
            <person name="Barry K."/>
            <person name="Cushman J."/>
            <person name="Schmutz J."/>
            <person name="Tran D."/>
            <person name="Hathwaick L.T."/>
            <person name="Yim W.C."/>
            <person name="Jenkins J."/>
            <person name="Mckie-Krisberg Z.M."/>
            <person name="Prochnik S."/>
            <person name="Lindquist E."/>
            <person name="Dockter R.B."/>
            <person name="Adam C."/>
            <person name="Molina H."/>
            <person name="Bunkerborg J."/>
            <person name="Jin E."/>
            <person name="Buchheim M."/>
            <person name="Magnuson J."/>
        </authorList>
    </citation>
    <scope>NUCLEOTIDE SEQUENCE</scope>
    <source>
        <strain evidence="4">CCAP 19/18</strain>
    </source>
</reference>
<dbReference type="SMART" id="SM00184">
    <property type="entry name" value="RING"/>
    <property type="match status" value="1"/>
</dbReference>
<dbReference type="InterPro" id="IPR001841">
    <property type="entry name" value="Znf_RING"/>
</dbReference>
<feature type="compositionally biased region" description="Low complexity" evidence="2">
    <location>
        <begin position="58"/>
        <end position="76"/>
    </location>
</feature>
<protein>
    <recommendedName>
        <fullName evidence="3">RING-type domain-containing protein</fullName>
    </recommendedName>
</protein>
<keyword evidence="1" id="KW-0863">Zinc-finger</keyword>
<keyword evidence="1" id="KW-0479">Metal-binding</keyword>
<keyword evidence="5" id="KW-1185">Reference proteome</keyword>
<evidence type="ECO:0000256" key="1">
    <source>
        <dbReference type="PROSITE-ProRule" id="PRU00175"/>
    </source>
</evidence>
<feature type="compositionally biased region" description="Low complexity" evidence="2">
    <location>
        <begin position="304"/>
        <end position="314"/>
    </location>
</feature>
<evidence type="ECO:0000313" key="4">
    <source>
        <dbReference type="EMBL" id="KAF5832986.1"/>
    </source>
</evidence>
<proteinExistence type="predicted"/>
<comment type="caution">
    <text evidence="4">The sequence shown here is derived from an EMBL/GenBank/DDBJ whole genome shotgun (WGS) entry which is preliminary data.</text>
</comment>
<dbReference type="PANTHER" id="PTHR22996">
    <property type="entry name" value="MAHOGUNIN"/>
    <property type="match status" value="1"/>
</dbReference>
<accession>A0ABQ7GEF7</accession>
<feature type="region of interest" description="Disordered" evidence="2">
    <location>
        <begin position="1"/>
        <end position="136"/>
    </location>
</feature>
<dbReference type="InterPro" id="IPR045194">
    <property type="entry name" value="MGRN1/RNF157-like"/>
</dbReference>
<name>A0ABQ7GEF7_DUNSA</name>
<dbReference type="EMBL" id="MU069836">
    <property type="protein sequence ID" value="KAF5832986.1"/>
    <property type="molecule type" value="Genomic_DNA"/>
</dbReference>
<dbReference type="PANTHER" id="PTHR22996:SF0">
    <property type="entry name" value="RE60872P-RELATED"/>
    <property type="match status" value="1"/>
</dbReference>
<organism evidence="4 5">
    <name type="scientific">Dunaliella salina</name>
    <name type="common">Green alga</name>
    <name type="synonym">Protococcus salinus</name>
    <dbReference type="NCBI Taxonomy" id="3046"/>
    <lineage>
        <taxon>Eukaryota</taxon>
        <taxon>Viridiplantae</taxon>
        <taxon>Chlorophyta</taxon>
        <taxon>core chlorophytes</taxon>
        <taxon>Chlorophyceae</taxon>
        <taxon>CS clade</taxon>
        <taxon>Chlamydomonadales</taxon>
        <taxon>Dunaliellaceae</taxon>
        <taxon>Dunaliella</taxon>
    </lineage>
</organism>
<feature type="compositionally biased region" description="Pro residues" evidence="2">
    <location>
        <begin position="386"/>
        <end position="396"/>
    </location>
</feature>
<dbReference type="SUPFAM" id="SSF57850">
    <property type="entry name" value="RING/U-box"/>
    <property type="match status" value="1"/>
</dbReference>
<dbReference type="Proteomes" id="UP000815325">
    <property type="component" value="Unassembled WGS sequence"/>
</dbReference>
<keyword evidence="1" id="KW-0862">Zinc</keyword>
<feature type="compositionally biased region" description="Basic and acidic residues" evidence="2">
    <location>
        <begin position="97"/>
        <end position="112"/>
    </location>
</feature>
<dbReference type="Pfam" id="PF13920">
    <property type="entry name" value="zf-C3HC4_3"/>
    <property type="match status" value="1"/>
</dbReference>
<feature type="region of interest" description="Disordered" evidence="2">
    <location>
        <begin position="304"/>
        <end position="335"/>
    </location>
</feature>
<gene>
    <name evidence="4" type="ORF">DUNSADRAFT_10942</name>
</gene>
<sequence length="532" mass="54593">MSSGSDDDEGGAGAGGAFAALAGLGEEDGNEDEWQTVGKESKKKAKQQQKQQQKEKQQQQGSGAAGSSSAAPPSSQVAGPRNSSINSSATITQQQRALKEAALREIKQEPAPRVHPPPQETPPASRTHDPKGRPLGENYYRAFQRCFVNNTTGDVVLRFHKTDIVKIKASGEVVLTSGGYLTLTTMMSMNDALSHVGIKVRSAGGDIRDASTWSILLPDGAGSMAYEDGVVIPSAHTPAERNRASTVARGLQAMQVQMHEVGRPAPSAIGGGAAMRTAGSAGGPATRGVQGNVVGLQHQQQLQQRALSLQQQGVASGAAPHAPTASAGGPPQPQSYAARLAASMVRQQQQQQQAAAAAAAAQQQRAAAGAGAAGDSNATTNGQPAPVQPPQPPPQAGPAEFAARSAQLTADAFLKFLSPHDYVPMQGGDENGGGEDGELGGGLQAVSASLNNLVGDGAIPSLEEDDSLLCVMCMERPQETILIPCSHAVLCALCADCLMGRRAAQQGAVPSGVAGACPICRTEVLEVINVAD</sequence>
<dbReference type="InterPro" id="IPR013083">
    <property type="entry name" value="Znf_RING/FYVE/PHD"/>
</dbReference>
<dbReference type="Gene3D" id="3.30.40.10">
    <property type="entry name" value="Zinc/RING finger domain, C3HC4 (zinc finger)"/>
    <property type="match status" value="1"/>
</dbReference>
<feature type="domain" description="RING-type" evidence="3">
    <location>
        <begin position="470"/>
        <end position="521"/>
    </location>
</feature>
<feature type="compositionally biased region" description="Polar residues" evidence="2">
    <location>
        <begin position="81"/>
        <end position="96"/>
    </location>
</feature>
<dbReference type="PROSITE" id="PS50089">
    <property type="entry name" value="ZF_RING_2"/>
    <property type="match status" value="1"/>
</dbReference>
<feature type="compositionally biased region" description="Acidic residues" evidence="2">
    <location>
        <begin position="25"/>
        <end position="34"/>
    </location>
</feature>
<feature type="region of interest" description="Disordered" evidence="2">
    <location>
        <begin position="367"/>
        <end position="402"/>
    </location>
</feature>
<evidence type="ECO:0000259" key="3">
    <source>
        <dbReference type="PROSITE" id="PS50089"/>
    </source>
</evidence>
<feature type="compositionally biased region" description="Acidic residues" evidence="2">
    <location>
        <begin position="1"/>
        <end position="10"/>
    </location>
</feature>
<evidence type="ECO:0000256" key="2">
    <source>
        <dbReference type="SAM" id="MobiDB-lite"/>
    </source>
</evidence>